<evidence type="ECO:0000313" key="1">
    <source>
        <dbReference type="EMBL" id="CAH0989934.1"/>
    </source>
</evidence>
<dbReference type="EMBL" id="CAKLPX010000001">
    <property type="protein sequence ID" value="CAH0989934.1"/>
    <property type="molecule type" value="Genomic_DNA"/>
</dbReference>
<keyword evidence="2" id="KW-1185">Reference proteome</keyword>
<reference evidence="1" key="1">
    <citation type="submission" date="2021-12" db="EMBL/GenBank/DDBJ databases">
        <authorList>
            <person name="Rodrigo-Torres L."/>
            <person name="Arahal R. D."/>
            <person name="Lucena T."/>
        </authorList>
    </citation>
    <scope>NUCLEOTIDE SEQUENCE</scope>
    <source>
        <strain evidence="1">CECT 8267</strain>
    </source>
</reference>
<evidence type="ECO:0008006" key="3">
    <source>
        <dbReference type="Google" id="ProtNLM"/>
    </source>
</evidence>
<dbReference type="Proteomes" id="UP000838100">
    <property type="component" value="Unassembled WGS sequence"/>
</dbReference>
<organism evidence="1 2">
    <name type="scientific">Sinobacterium norvegicum</name>
    <dbReference type="NCBI Taxonomy" id="1641715"/>
    <lineage>
        <taxon>Bacteria</taxon>
        <taxon>Pseudomonadati</taxon>
        <taxon>Pseudomonadota</taxon>
        <taxon>Gammaproteobacteria</taxon>
        <taxon>Cellvibrionales</taxon>
        <taxon>Spongiibacteraceae</taxon>
        <taxon>Sinobacterium</taxon>
    </lineage>
</organism>
<sequence>MPETKRPVTPLEVNYICDKCNHGMMMEDPSQAVERQGIDHICVICGHQQTLDSSYPRYEFVGVGE</sequence>
<protein>
    <recommendedName>
        <fullName evidence="3">Type II citrate synthase</fullName>
    </recommendedName>
</protein>
<name>A0ABM9A9U4_9GAMM</name>
<comment type="caution">
    <text evidence="1">The sequence shown here is derived from an EMBL/GenBank/DDBJ whole genome shotgun (WGS) entry which is preliminary data.</text>
</comment>
<evidence type="ECO:0000313" key="2">
    <source>
        <dbReference type="Proteomes" id="UP000838100"/>
    </source>
</evidence>
<accession>A0ABM9A9U4</accession>
<dbReference type="RefSeq" id="WP_237442638.1">
    <property type="nucleotide sequence ID" value="NZ_CAKLPX010000001.1"/>
</dbReference>
<gene>
    <name evidence="1" type="ORF">SIN8267_00005</name>
</gene>
<proteinExistence type="predicted"/>